<sequence>MAQQKGTLLLIKVGDGGSPETFDNLCGITTRSFNMGTNEVETTVPDCDDPGGVVQRTVVAGVRTQTFSGSGLFDNRAVAKRAVDAARLGVPINCQVIVPGYGMFEGPWIISGFEFGGESEGNMSFSATFSASDLLTFTAEV</sequence>
<dbReference type="RefSeq" id="WP_182168326.1">
    <property type="nucleotide sequence ID" value="NZ_JACFXV010000068.1"/>
</dbReference>
<evidence type="ECO:0000313" key="2">
    <source>
        <dbReference type="Proteomes" id="UP000541109"/>
    </source>
</evidence>
<dbReference type="Proteomes" id="UP000541109">
    <property type="component" value="Unassembled WGS sequence"/>
</dbReference>
<comment type="caution">
    <text evidence="1">The sequence shown here is derived from an EMBL/GenBank/DDBJ whole genome shotgun (WGS) entry which is preliminary data.</text>
</comment>
<evidence type="ECO:0000313" key="1">
    <source>
        <dbReference type="EMBL" id="MBA5779496.1"/>
    </source>
</evidence>
<dbReference type="PRINTS" id="PR01996">
    <property type="entry name" value="MTP1FAMILY"/>
</dbReference>
<proteinExistence type="predicted"/>
<name>A0A839AKA5_9HYPH</name>
<dbReference type="InterPro" id="IPR011855">
    <property type="entry name" value="Phgtail_TP901_1"/>
</dbReference>
<protein>
    <submittedName>
        <fullName evidence="1">Phage tail protein</fullName>
    </submittedName>
</protein>
<dbReference type="Pfam" id="PF06199">
    <property type="entry name" value="Phage_tail_2"/>
    <property type="match status" value="1"/>
</dbReference>
<keyword evidence="2" id="KW-1185">Reference proteome</keyword>
<dbReference type="AlphaFoldDB" id="A0A839AKA5"/>
<dbReference type="EMBL" id="JACFXV010000068">
    <property type="protein sequence ID" value="MBA5779496.1"/>
    <property type="molecule type" value="Genomic_DNA"/>
</dbReference>
<organism evidence="1 2">
    <name type="scientific">Stappia albiluteola</name>
    <dbReference type="NCBI Taxonomy" id="2758565"/>
    <lineage>
        <taxon>Bacteria</taxon>
        <taxon>Pseudomonadati</taxon>
        <taxon>Pseudomonadota</taxon>
        <taxon>Alphaproteobacteria</taxon>
        <taxon>Hyphomicrobiales</taxon>
        <taxon>Stappiaceae</taxon>
        <taxon>Stappia</taxon>
    </lineage>
</organism>
<gene>
    <name evidence="1" type="ORF">H2509_20390</name>
</gene>
<reference evidence="1 2" key="1">
    <citation type="submission" date="2020-07" db="EMBL/GenBank/DDBJ databases">
        <title>Stappia sp., F7233, whole genome shotgun sequencing project.</title>
        <authorList>
            <person name="Jiang S."/>
            <person name="Liu Z.W."/>
            <person name="Du Z.J."/>
        </authorList>
    </citation>
    <scope>NUCLEOTIDE SEQUENCE [LARGE SCALE GENOMIC DNA]</scope>
    <source>
        <strain evidence="1 2">F7233</strain>
    </source>
</reference>
<dbReference type="InterPro" id="IPR022344">
    <property type="entry name" value="GTA_major-tail"/>
</dbReference>
<accession>A0A839AKA5</accession>